<keyword evidence="2" id="KW-1185">Reference proteome</keyword>
<evidence type="ECO:0000313" key="1">
    <source>
        <dbReference type="EMBL" id="PON73420.1"/>
    </source>
</evidence>
<organism evidence="1 2">
    <name type="scientific">Parasponia andersonii</name>
    <name type="common">Sponia andersonii</name>
    <dbReference type="NCBI Taxonomy" id="3476"/>
    <lineage>
        <taxon>Eukaryota</taxon>
        <taxon>Viridiplantae</taxon>
        <taxon>Streptophyta</taxon>
        <taxon>Embryophyta</taxon>
        <taxon>Tracheophyta</taxon>
        <taxon>Spermatophyta</taxon>
        <taxon>Magnoliopsida</taxon>
        <taxon>eudicotyledons</taxon>
        <taxon>Gunneridae</taxon>
        <taxon>Pentapetalae</taxon>
        <taxon>rosids</taxon>
        <taxon>fabids</taxon>
        <taxon>Rosales</taxon>
        <taxon>Cannabaceae</taxon>
        <taxon>Parasponia</taxon>
    </lineage>
</organism>
<reference evidence="2" key="1">
    <citation type="submission" date="2016-06" db="EMBL/GenBank/DDBJ databases">
        <title>Parallel loss of symbiosis genes in relatives of nitrogen-fixing non-legume Parasponia.</title>
        <authorList>
            <person name="Van Velzen R."/>
            <person name="Holmer R."/>
            <person name="Bu F."/>
            <person name="Rutten L."/>
            <person name="Van Zeijl A."/>
            <person name="Liu W."/>
            <person name="Santuari L."/>
            <person name="Cao Q."/>
            <person name="Sharma T."/>
            <person name="Shen D."/>
            <person name="Roswanjaya Y."/>
            <person name="Wardhani T."/>
            <person name="Kalhor M.S."/>
            <person name="Jansen J."/>
            <person name="Van den Hoogen J."/>
            <person name="Gungor B."/>
            <person name="Hartog M."/>
            <person name="Hontelez J."/>
            <person name="Verver J."/>
            <person name="Yang W.-C."/>
            <person name="Schijlen E."/>
            <person name="Repin R."/>
            <person name="Schilthuizen M."/>
            <person name="Schranz E."/>
            <person name="Heidstra R."/>
            <person name="Miyata K."/>
            <person name="Fedorova E."/>
            <person name="Kohlen W."/>
            <person name="Bisseling T."/>
            <person name="Smit S."/>
            <person name="Geurts R."/>
        </authorList>
    </citation>
    <scope>NUCLEOTIDE SEQUENCE [LARGE SCALE GENOMIC DNA]</scope>
    <source>
        <strain evidence="2">cv. WU1-14</strain>
    </source>
</reference>
<dbReference type="OrthoDB" id="1741628at2759"/>
<evidence type="ECO:0000313" key="2">
    <source>
        <dbReference type="Proteomes" id="UP000237105"/>
    </source>
</evidence>
<name>A0A2P5DJH3_PARAD</name>
<accession>A0A2P5DJH3</accession>
<dbReference type="Proteomes" id="UP000237105">
    <property type="component" value="Unassembled WGS sequence"/>
</dbReference>
<dbReference type="AlphaFoldDB" id="A0A2P5DJH3"/>
<gene>
    <name evidence="1" type="ORF">PanWU01x14_059240</name>
</gene>
<dbReference type="EMBL" id="JXTB01000034">
    <property type="protein sequence ID" value="PON73420.1"/>
    <property type="molecule type" value="Genomic_DNA"/>
</dbReference>
<sequence length="109" mass="11788">MRSKRVAWSTLTKSASQTLRSSSAVVEARSSDLGASTCFLQYSMTLDKILLVTLGRGIPLSAQSSSIMCLMVCDSRATASSTSKVSPSELFRVIFLTDDIANQYQAIKL</sequence>
<proteinExistence type="predicted"/>
<protein>
    <submittedName>
        <fullName evidence="1">Uncharacterized protein</fullName>
    </submittedName>
</protein>
<comment type="caution">
    <text evidence="1">The sequence shown here is derived from an EMBL/GenBank/DDBJ whole genome shotgun (WGS) entry which is preliminary data.</text>
</comment>